<evidence type="ECO:0000256" key="1">
    <source>
        <dbReference type="SAM" id="MobiDB-lite"/>
    </source>
</evidence>
<dbReference type="Proteomes" id="UP000555552">
    <property type="component" value="Unassembled WGS sequence"/>
</dbReference>
<feature type="compositionally biased region" description="Polar residues" evidence="1">
    <location>
        <begin position="1"/>
        <end position="10"/>
    </location>
</feature>
<reference evidence="2 3" key="1">
    <citation type="submission" date="2020-05" db="EMBL/GenBank/DDBJ databases">
        <title>MicrobeNet Type strains.</title>
        <authorList>
            <person name="Nicholson A.C."/>
        </authorList>
    </citation>
    <scope>NUCLEOTIDE SEQUENCE [LARGE SCALE GENOMIC DNA]</scope>
    <source>
        <strain evidence="2 3">JCM 14547</strain>
    </source>
</reference>
<keyword evidence="3" id="KW-1185">Reference proteome</keyword>
<feature type="region of interest" description="Disordered" evidence="1">
    <location>
        <begin position="1"/>
        <end position="106"/>
    </location>
</feature>
<evidence type="ECO:0000313" key="3">
    <source>
        <dbReference type="Proteomes" id="UP000555552"/>
    </source>
</evidence>
<dbReference type="RefSeq" id="WP_171201998.1">
    <property type="nucleotide sequence ID" value="NZ_BAAANP010000064.1"/>
</dbReference>
<name>A0A849BRJ7_9ACTN</name>
<comment type="caution">
    <text evidence="2">The sequence shown here is derived from an EMBL/GenBank/DDBJ whole genome shotgun (WGS) entry which is preliminary data.</text>
</comment>
<proteinExistence type="predicted"/>
<feature type="compositionally biased region" description="Gly residues" evidence="1">
    <location>
        <begin position="68"/>
        <end position="78"/>
    </location>
</feature>
<organism evidence="2 3">
    <name type="scientific">Pseudokineococcus marinus</name>
    <dbReference type="NCBI Taxonomy" id="351215"/>
    <lineage>
        <taxon>Bacteria</taxon>
        <taxon>Bacillati</taxon>
        <taxon>Actinomycetota</taxon>
        <taxon>Actinomycetes</taxon>
        <taxon>Kineosporiales</taxon>
        <taxon>Kineosporiaceae</taxon>
        <taxon>Pseudokineococcus</taxon>
    </lineage>
</organism>
<sequence length="106" mass="10608">MSEQTGSTGADGTEGDRAEEPRDVDVFDNAEVETVQGEQTNYVSRASGGGSVPEDQDETTHLPDSTGTSGGDPLGGVLAGEDAPSTDGAVSGDTGPEHHGQQGGGY</sequence>
<gene>
    <name evidence="2" type="ORF">HLB09_03410</name>
</gene>
<accession>A0A849BRJ7</accession>
<feature type="compositionally biased region" description="Basic and acidic residues" evidence="1">
    <location>
        <begin position="14"/>
        <end position="25"/>
    </location>
</feature>
<dbReference type="EMBL" id="JABEMA010000022">
    <property type="protein sequence ID" value="NNH22146.1"/>
    <property type="molecule type" value="Genomic_DNA"/>
</dbReference>
<dbReference type="AlphaFoldDB" id="A0A849BRJ7"/>
<evidence type="ECO:0000313" key="2">
    <source>
        <dbReference type="EMBL" id="NNH22146.1"/>
    </source>
</evidence>
<protein>
    <submittedName>
        <fullName evidence="2">Uncharacterized protein</fullName>
    </submittedName>
</protein>